<evidence type="ECO:0000256" key="1">
    <source>
        <dbReference type="SAM" id="MobiDB-lite"/>
    </source>
</evidence>
<dbReference type="EMBL" id="AHKC01005686">
    <property type="protein sequence ID" value="EKF38378.1"/>
    <property type="molecule type" value="Genomic_DNA"/>
</dbReference>
<gene>
    <name evidence="2" type="ORF">MOQ_001414</name>
</gene>
<dbReference type="AlphaFoldDB" id="K2MSV6"/>
<feature type="non-terminal residue" evidence="2">
    <location>
        <position position="1"/>
    </location>
</feature>
<proteinExistence type="predicted"/>
<sequence length="396" mass="42119">IYIYISAPFPTAASTKMGEVDRSPKRIGVLPADSDSNSDRPNELYNWHSGSQTLPFMKNETEIVQWLLDVDVARGKDTPRDMEHEELVAFFKGRSQQGGTLMASASTTANASVPPRGEEDEPHVTRSVVRLSPHIASSAVYHGKPMREALSSAPQTGRSSLPCGTSASRFSGGGVMMKTATAAGITEGLGGYSPGFGPQQQQQHHQQQSPPVLAASLGRGFVHHLVTGNSSSCSVPDLSLPPSLGTGAPVTFCGTPVKRTVNGETTSTTAGLLETTCVGSDQTTPLRQRILPVADRIRQPPSAPHHERRRRDIGLTLCGNGVTNPTSRSLQQLRLNNPPKLCPPHAPRLLALVTECPTTNTTTGDANGPPQHLNSLLSIRRGVGVLSKETTATQGR</sequence>
<dbReference type="OrthoDB" id="244932at2759"/>
<dbReference type="Proteomes" id="UP000007350">
    <property type="component" value="Unassembled WGS sequence"/>
</dbReference>
<reference evidence="2 3" key="1">
    <citation type="journal article" date="2012" name="BMC Genomics">
        <title>Comparative genomic analysis of human infective Trypanosoma cruzi lineages with the bat-restricted subspecies T. cruzi marinkellei.</title>
        <authorList>
            <person name="Franzen O."/>
            <person name="Talavera-Lopez C."/>
            <person name="Ochaya S."/>
            <person name="Butler C.E."/>
            <person name="Messenger L.A."/>
            <person name="Lewis M.D."/>
            <person name="Llewellyn M.S."/>
            <person name="Marinkelle C.J."/>
            <person name="Tyler K.M."/>
            <person name="Miles M.A."/>
            <person name="Andersson B."/>
        </authorList>
    </citation>
    <scope>NUCLEOTIDE SEQUENCE [LARGE SCALE GENOMIC DNA]</scope>
    <source>
        <strain evidence="2 3">B7</strain>
    </source>
</reference>
<protein>
    <submittedName>
        <fullName evidence="2">Uncharacterized protein</fullName>
    </submittedName>
</protein>
<feature type="compositionally biased region" description="Polar residues" evidence="1">
    <location>
        <begin position="99"/>
        <end position="111"/>
    </location>
</feature>
<accession>K2MSV6</accession>
<feature type="region of interest" description="Disordered" evidence="1">
    <location>
        <begin position="189"/>
        <end position="211"/>
    </location>
</feature>
<feature type="region of interest" description="Disordered" evidence="1">
    <location>
        <begin position="99"/>
        <end position="126"/>
    </location>
</feature>
<feature type="compositionally biased region" description="Polar residues" evidence="1">
    <location>
        <begin position="152"/>
        <end position="169"/>
    </location>
</feature>
<feature type="compositionally biased region" description="Low complexity" evidence="1">
    <location>
        <begin position="199"/>
        <end position="208"/>
    </location>
</feature>
<organism evidence="2 3">
    <name type="scientific">Trypanosoma cruzi marinkellei</name>
    <dbReference type="NCBI Taxonomy" id="85056"/>
    <lineage>
        <taxon>Eukaryota</taxon>
        <taxon>Discoba</taxon>
        <taxon>Euglenozoa</taxon>
        <taxon>Kinetoplastea</taxon>
        <taxon>Metakinetoplastina</taxon>
        <taxon>Trypanosomatida</taxon>
        <taxon>Trypanosomatidae</taxon>
        <taxon>Trypanosoma</taxon>
        <taxon>Schizotrypanum</taxon>
    </lineage>
</organism>
<name>K2MSV6_TRYCR</name>
<evidence type="ECO:0000313" key="2">
    <source>
        <dbReference type="EMBL" id="EKF38378.1"/>
    </source>
</evidence>
<feature type="region of interest" description="Disordered" evidence="1">
    <location>
        <begin position="149"/>
        <end position="173"/>
    </location>
</feature>
<keyword evidence="3" id="KW-1185">Reference proteome</keyword>
<comment type="caution">
    <text evidence="2">The sequence shown here is derived from an EMBL/GenBank/DDBJ whole genome shotgun (WGS) entry which is preliminary data.</text>
</comment>
<evidence type="ECO:0000313" key="3">
    <source>
        <dbReference type="Proteomes" id="UP000007350"/>
    </source>
</evidence>